<protein>
    <submittedName>
        <fullName evidence="2">Uncharacterized protein</fullName>
    </submittedName>
</protein>
<reference evidence="2" key="1">
    <citation type="submission" date="2022-02" db="EMBL/GenBank/DDBJ databases">
        <title>Burkholderia cenocepacia phage Momento.</title>
        <authorList>
            <person name="Le T."/>
            <person name="Hernandez I."/>
            <person name="Gill J."/>
            <person name="Liu M."/>
        </authorList>
    </citation>
    <scope>NUCLEOTIDE SEQUENCE</scope>
</reference>
<evidence type="ECO:0000313" key="2">
    <source>
        <dbReference type="EMBL" id="UNY41877.1"/>
    </source>
</evidence>
<dbReference type="EMBL" id="OM638611">
    <property type="protein sequence ID" value="UNY41877.1"/>
    <property type="molecule type" value="Genomic_DNA"/>
</dbReference>
<gene>
    <name evidence="2" type="ORF">CPT_Momento_047</name>
</gene>
<feature type="region of interest" description="Disordered" evidence="1">
    <location>
        <begin position="51"/>
        <end position="70"/>
    </location>
</feature>
<name>A0AAE9GA14_9CAUD</name>
<dbReference type="Proteomes" id="UP000831025">
    <property type="component" value="Segment"/>
</dbReference>
<organism evidence="2 3">
    <name type="scientific">Burkholderia phage Momento</name>
    <dbReference type="NCBI Taxonomy" id="2924902"/>
    <lineage>
        <taxon>Viruses</taxon>
        <taxon>Duplodnaviria</taxon>
        <taxon>Heunggongvirae</taxon>
        <taxon>Uroviricota</taxon>
        <taxon>Caudoviricetes</taxon>
        <taxon>Peduoviridae</taxon>
        <taxon>Kayeltresvirus</taxon>
        <taxon>Kayeltresvirus momento</taxon>
    </lineage>
</organism>
<keyword evidence="3" id="KW-1185">Reference proteome</keyword>
<accession>A0AAE9GA14</accession>
<evidence type="ECO:0000256" key="1">
    <source>
        <dbReference type="SAM" id="MobiDB-lite"/>
    </source>
</evidence>
<sequence>MHRRNATPTTLSGPQHRAHECTKGVHFCEQVGRGHNCARRLRLPPWRAAEPAGMSREIDQKARPGFASGTEECRRSPFGLFCVSDLNLPSRSFPFQRAWGGSAERSRREISVSRYKPETFSMPPHFFGSVAQSSASCSKRWRHMVRVLLSR</sequence>
<evidence type="ECO:0000313" key="3">
    <source>
        <dbReference type="Proteomes" id="UP000831025"/>
    </source>
</evidence>
<proteinExistence type="predicted"/>